<gene>
    <name evidence="2" type="ORF">NE857_12370</name>
</gene>
<evidence type="ECO:0000259" key="1">
    <source>
        <dbReference type="Pfam" id="PF12697"/>
    </source>
</evidence>
<dbReference type="Gene3D" id="3.40.50.1820">
    <property type="entry name" value="alpha/beta hydrolase"/>
    <property type="match status" value="1"/>
</dbReference>
<protein>
    <submittedName>
        <fullName evidence="2">Alpha/beta hydrolase</fullName>
    </submittedName>
</protein>
<dbReference type="EMBL" id="CP099837">
    <property type="protein sequence ID" value="USY22325.1"/>
    <property type="molecule type" value="Genomic_DNA"/>
</dbReference>
<evidence type="ECO:0000313" key="2">
    <source>
        <dbReference type="EMBL" id="USY22325.1"/>
    </source>
</evidence>
<sequence>MPRATLSEGSVEFRVVGGEPGPGSLVFLHEGLGCAATWSRLPERVARATGRTAVVYSRLGYGGSEPLRVPRSADYLHEEAHRALPEFAAGLGIERPVLVGHSDGASIALLHAARYPVAGLVAMAPHVFVEPETVEGVSSAVSAFDEGRLARKLALYHDDPEGVFRSWSGVWLSPGFRDWNIEEELSDVDCPVLLVQGEHDRYGTAAQLRAIEAGIRGPVHRVEVPDCGHAPHLEHPDTTAEEVNAFVLGLEKQPGV</sequence>
<dbReference type="InterPro" id="IPR029058">
    <property type="entry name" value="AB_hydrolase_fold"/>
</dbReference>
<organism evidence="2 3">
    <name type="scientific">Nocardiopsis exhalans</name>
    <dbReference type="NCBI Taxonomy" id="163604"/>
    <lineage>
        <taxon>Bacteria</taxon>
        <taxon>Bacillati</taxon>
        <taxon>Actinomycetota</taxon>
        <taxon>Actinomycetes</taxon>
        <taxon>Streptosporangiales</taxon>
        <taxon>Nocardiopsidaceae</taxon>
        <taxon>Nocardiopsis</taxon>
    </lineage>
</organism>
<keyword evidence="3" id="KW-1185">Reference proteome</keyword>
<reference evidence="2" key="1">
    <citation type="submission" date="2022-06" db="EMBL/GenBank/DDBJ databases">
        <authorList>
            <person name="Ping M."/>
        </authorList>
    </citation>
    <scope>NUCLEOTIDE SEQUENCE</scope>
    <source>
        <strain evidence="2">JCM11759T</strain>
    </source>
</reference>
<proteinExistence type="predicted"/>
<accession>A0ABY5DH57</accession>
<dbReference type="GO" id="GO:0016787">
    <property type="term" value="F:hydrolase activity"/>
    <property type="evidence" value="ECO:0007669"/>
    <property type="project" value="UniProtKB-KW"/>
</dbReference>
<feature type="domain" description="AB hydrolase-1" evidence="1">
    <location>
        <begin position="25"/>
        <end position="241"/>
    </location>
</feature>
<dbReference type="InterPro" id="IPR000073">
    <property type="entry name" value="AB_hydrolase_1"/>
</dbReference>
<keyword evidence="2" id="KW-0378">Hydrolase</keyword>
<dbReference type="PANTHER" id="PTHR43798">
    <property type="entry name" value="MONOACYLGLYCEROL LIPASE"/>
    <property type="match status" value="1"/>
</dbReference>
<dbReference type="InterPro" id="IPR050266">
    <property type="entry name" value="AB_hydrolase_sf"/>
</dbReference>
<dbReference type="RefSeq" id="WP_254421110.1">
    <property type="nucleotide sequence ID" value="NZ_BAAAJB010000046.1"/>
</dbReference>
<name>A0ABY5DH57_9ACTN</name>
<dbReference type="Proteomes" id="UP001055940">
    <property type="component" value="Chromosome"/>
</dbReference>
<dbReference type="Pfam" id="PF12697">
    <property type="entry name" value="Abhydrolase_6"/>
    <property type="match status" value="1"/>
</dbReference>
<dbReference type="PANTHER" id="PTHR43798:SF33">
    <property type="entry name" value="HYDROLASE, PUTATIVE (AFU_ORTHOLOGUE AFUA_2G14860)-RELATED"/>
    <property type="match status" value="1"/>
</dbReference>
<dbReference type="SUPFAM" id="SSF53474">
    <property type="entry name" value="alpha/beta-Hydrolases"/>
    <property type="match status" value="1"/>
</dbReference>
<evidence type="ECO:0000313" key="3">
    <source>
        <dbReference type="Proteomes" id="UP001055940"/>
    </source>
</evidence>